<dbReference type="GeneTree" id="ENSGT00940000167151"/>
<dbReference type="AlphaFoldDB" id="H2YZ19"/>
<comment type="similarity">
    <text evidence="1">Belongs to the LIX1 family.</text>
</comment>
<dbReference type="GO" id="GO:0097352">
    <property type="term" value="P:autophagosome maturation"/>
    <property type="evidence" value="ECO:0007669"/>
    <property type="project" value="TreeGrafter"/>
</dbReference>
<accession>H2YZ19</accession>
<dbReference type="Pfam" id="PF14954">
    <property type="entry name" value="LIX1"/>
    <property type="match status" value="1"/>
</dbReference>
<name>H2YZ19_CIOSA</name>
<evidence type="ECO:0000313" key="2">
    <source>
        <dbReference type="Ensembl" id="ENSCSAVP00000010580.1"/>
    </source>
</evidence>
<evidence type="ECO:0000256" key="1">
    <source>
        <dbReference type="ARBA" id="ARBA00007468"/>
    </source>
</evidence>
<reference evidence="3" key="1">
    <citation type="submission" date="2003-08" db="EMBL/GenBank/DDBJ databases">
        <authorList>
            <person name="Birren B."/>
            <person name="Nusbaum C."/>
            <person name="Abebe A."/>
            <person name="Abouelleil A."/>
            <person name="Adekoya E."/>
            <person name="Ait-zahra M."/>
            <person name="Allen N."/>
            <person name="Allen T."/>
            <person name="An P."/>
            <person name="Anderson M."/>
            <person name="Anderson S."/>
            <person name="Arachchi H."/>
            <person name="Armbruster J."/>
            <person name="Bachantsang P."/>
            <person name="Baldwin J."/>
            <person name="Barry A."/>
            <person name="Bayul T."/>
            <person name="Blitshsteyn B."/>
            <person name="Bloom T."/>
            <person name="Blye J."/>
            <person name="Boguslavskiy L."/>
            <person name="Borowsky M."/>
            <person name="Boukhgalter B."/>
            <person name="Brunache A."/>
            <person name="Butler J."/>
            <person name="Calixte N."/>
            <person name="Calvo S."/>
            <person name="Camarata J."/>
            <person name="Campo K."/>
            <person name="Chang J."/>
            <person name="Cheshatsang Y."/>
            <person name="Citroen M."/>
            <person name="Collymore A."/>
            <person name="Considine T."/>
            <person name="Cook A."/>
            <person name="Cooke P."/>
            <person name="Corum B."/>
            <person name="Cuomo C."/>
            <person name="David R."/>
            <person name="Dawoe T."/>
            <person name="Degray S."/>
            <person name="Dodge S."/>
            <person name="Dooley K."/>
            <person name="Dorje P."/>
            <person name="Dorjee K."/>
            <person name="Dorris L."/>
            <person name="Duffey N."/>
            <person name="Dupes A."/>
            <person name="Elkins T."/>
            <person name="Engels R."/>
            <person name="Erickson J."/>
            <person name="Farina A."/>
            <person name="Faro S."/>
            <person name="Ferreira P."/>
            <person name="Fischer H."/>
            <person name="Fitzgerald M."/>
            <person name="Foley K."/>
            <person name="Gage D."/>
            <person name="Galagan J."/>
            <person name="Gearin G."/>
            <person name="Gnerre S."/>
            <person name="Gnirke A."/>
            <person name="Goyette A."/>
            <person name="Graham J."/>
            <person name="Grandbois E."/>
            <person name="Gyaltsen K."/>
            <person name="Hafez N."/>
            <person name="Hagopian D."/>
            <person name="Hagos B."/>
            <person name="Hall J."/>
            <person name="Hatcher B."/>
            <person name="Heller A."/>
            <person name="Higgins H."/>
            <person name="Honan T."/>
            <person name="Horn A."/>
            <person name="Houde N."/>
            <person name="Hughes L."/>
            <person name="Hulme W."/>
            <person name="Husby E."/>
            <person name="Iliev I."/>
            <person name="Jaffe D."/>
            <person name="Jones C."/>
            <person name="Kamal M."/>
            <person name="Kamat A."/>
            <person name="Kamvysselis M."/>
            <person name="Karlsson E."/>
            <person name="Kells C."/>
            <person name="Kieu A."/>
            <person name="Kisner P."/>
            <person name="Kodira C."/>
            <person name="Kulbokas E."/>
            <person name="Labutti K."/>
            <person name="Lama D."/>
            <person name="Landers T."/>
            <person name="Leger J."/>
            <person name="Levine S."/>
            <person name="Lewis D."/>
            <person name="Lewis T."/>
            <person name="Lindblad-toh K."/>
            <person name="Liu X."/>
            <person name="Lokyitsang T."/>
            <person name="Lokyitsang Y."/>
            <person name="Lucien O."/>
            <person name="Lui A."/>
            <person name="Ma L.J."/>
            <person name="Mabbitt R."/>
            <person name="Macdonald J."/>
            <person name="Maclean C."/>
            <person name="Major J."/>
            <person name="Manning J."/>
            <person name="Marabella R."/>
            <person name="Maru K."/>
            <person name="Matthews C."/>
            <person name="Mauceli E."/>
            <person name="Mccarthy M."/>
            <person name="Mcdonough S."/>
            <person name="Mcghee T."/>
            <person name="Meldrim J."/>
            <person name="Meneus L."/>
            <person name="Mesirov J."/>
            <person name="Mihalev A."/>
            <person name="Mihova T."/>
            <person name="Mikkelsen T."/>
            <person name="Mlenga V."/>
            <person name="Moru K."/>
            <person name="Mozes J."/>
            <person name="Mulrain L."/>
            <person name="Munson G."/>
            <person name="Naylor J."/>
            <person name="Newes C."/>
            <person name="Nguyen C."/>
            <person name="Nguyen N."/>
            <person name="Nguyen T."/>
            <person name="Nicol R."/>
            <person name="Nielsen C."/>
            <person name="Nizzari M."/>
            <person name="Norbu C."/>
            <person name="Norbu N."/>
            <person name="O'donnell P."/>
            <person name="Okoawo O."/>
            <person name="O'leary S."/>
            <person name="Omotosho B."/>
            <person name="O'neill K."/>
            <person name="Osman S."/>
            <person name="Parker S."/>
            <person name="Perrin D."/>
            <person name="Phunkhang P."/>
            <person name="Piqani B."/>
            <person name="Purcell S."/>
            <person name="Rachupka T."/>
            <person name="Ramasamy U."/>
            <person name="Rameau R."/>
            <person name="Ray V."/>
            <person name="Raymond C."/>
            <person name="Retta R."/>
            <person name="Richardson S."/>
            <person name="Rise C."/>
            <person name="Rodriguez J."/>
            <person name="Rogers J."/>
            <person name="Rogov P."/>
            <person name="Rutman M."/>
            <person name="Schupbach R."/>
            <person name="Seaman C."/>
            <person name="Settipalli S."/>
            <person name="Sharpe T."/>
            <person name="Sheridan J."/>
            <person name="Sherpa N."/>
            <person name="Shi J."/>
            <person name="Smirnov S."/>
            <person name="Smith C."/>
            <person name="Sougnez C."/>
            <person name="Spencer B."/>
            <person name="Stalker J."/>
            <person name="Stange-thomann N."/>
            <person name="Stavropoulos S."/>
            <person name="Stetson K."/>
            <person name="Stone C."/>
            <person name="Stone S."/>
            <person name="Stubbs M."/>
            <person name="Talamas J."/>
            <person name="Tchuinga P."/>
            <person name="Tenzing P."/>
            <person name="Tesfaye S."/>
            <person name="Theodore J."/>
            <person name="Thoulutsang Y."/>
            <person name="Topham K."/>
            <person name="Towey S."/>
            <person name="Tsamla T."/>
            <person name="Tsomo N."/>
            <person name="Vallee D."/>
            <person name="Vassiliev H."/>
            <person name="Venkataraman V."/>
            <person name="Vinson J."/>
            <person name="Vo A."/>
            <person name="Wade C."/>
            <person name="Wang S."/>
            <person name="Wangchuk T."/>
            <person name="Wangdi T."/>
            <person name="Whittaker C."/>
            <person name="Wilkinson J."/>
            <person name="Wu Y."/>
            <person name="Wyman D."/>
            <person name="Yadav S."/>
            <person name="Yang S."/>
            <person name="Yang X."/>
            <person name="Yeager S."/>
            <person name="Yee E."/>
            <person name="Young G."/>
            <person name="Zainoun J."/>
            <person name="Zembeck L."/>
            <person name="Zimmer A."/>
            <person name="Zody M."/>
            <person name="Lander E."/>
        </authorList>
    </citation>
    <scope>NUCLEOTIDE SEQUENCE [LARGE SCALE GENOMIC DNA]</scope>
</reference>
<dbReference type="Gene3D" id="3.30.160.20">
    <property type="match status" value="1"/>
</dbReference>
<organism evidence="2 3">
    <name type="scientific">Ciona savignyi</name>
    <name type="common">Pacific transparent sea squirt</name>
    <dbReference type="NCBI Taxonomy" id="51511"/>
    <lineage>
        <taxon>Eukaryota</taxon>
        <taxon>Metazoa</taxon>
        <taxon>Chordata</taxon>
        <taxon>Tunicata</taxon>
        <taxon>Ascidiacea</taxon>
        <taxon>Phlebobranchia</taxon>
        <taxon>Cionidae</taxon>
        <taxon>Ciona</taxon>
    </lineage>
</organism>
<dbReference type="InterPro" id="IPR051436">
    <property type="entry name" value="Autophagy-related_EPG5"/>
</dbReference>
<dbReference type="eggNOG" id="ENOG502QR91">
    <property type="taxonomic scope" value="Eukaryota"/>
</dbReference>
<dbReference type="OMA" id="DWVAREH"/>
<dbReference type="PANTHER" id="PTHR31139:SF6">
    <property type="entry name" value="PROTEIN LIMB EXPRESSION 1 HOMOLOG"/>
    <property type="match status" value="1"/>
</dbReference>
<dbReference type="Ensembl" id="ENSCSAVT00000010709.1">
    <property type="protein sequence ID" value="ENSCSAVP00000010580.1"/>
    <property type="gene ID" value="ENSCSAVG00000006220.1"/>
</dbReference>
<reference evidence="2" key="2">
    <citation type="submission" date="2025-08" db="UniProtKB">
        <authorList>
            <consortium name="Ensembl"/>
        </authorList>
    </citation>
    <scope>IDENTIFICATION</scope>
</reference>
<dbReference type="SUPFAM" id="SSF54768">
    <property type="entry name" value="dsRNA-binding domain-like"/>
    <property type="match status" value="1"/>
</dbReference>
<dbReference type="STRING" id="51511.ENSCSAVP00000010580"/>
<keyword evidence="3" id="KW-1185">Reference proteome</keyword>
<dbReference type="CDD" id="cd00048">
    <property type="entry name" value="DSRM_SF"/>
    <property type="match status" value="1"/>
</dbReference>
<proteinExistence type="inferred from homology"/>
<evidence type="ECO:0000313" key="3">
    <source>
        <dbReference type="Proteomes" id="UP000007875"/>
    </source>
</evidence>
<dbReference type="HOGENOM" id="CLU_065651_0_1_1"/>
<dbReference type="InParanoid" id="H2YZ19"/>
<dbReference type="Proteomes" id="UP000007875">
    <property type="component" value="Unassembled WGS sequence"/>
</dbReference>
<sequence>VDAVEALQEFWQMKKSRGANLPRNSDIEYDFVPSPEHVYVAFVTLPGGSCFGNFKTCSSKEEAKQNAAKLALMNSVLSEHPNNKITTESSSKILGEAVEPFKSKLGYAHNKALKVFSQMLKTHSDDSILQFQETMTVFQLLHWNGSLKAMKDRHCSREEVIQHYNNRIIDSDLRAQMSLDWVARESGNRGMILKEIKQAELEIDKARIIGKELRFFKEKLEILTLAQNKKVDSGNVFV</sequence>
<dbReference type="PANTHER" id="PTHR31139">
    <property type="entry name" value="ECTOPIC P GRANULES PROTEIN 5 HOMOLOG"/>
    <property type="match status" value="1"/>
</dbReference>
<protein>
    <submittedName>
        <fullName evidence="2">Uncharacterized protein</fullName>
    </submittedName>
</protein>
<dbReference type="GO" id="GO:0005737">
    <property type="term" value="C:cytoplasm"/>
    <property type="evidence" value="ECO:0007669"/>
    <property type="project" value="TreeGrafter"/>
</dbReference>
<dbReference type="InterPro" id="IPR029270">
    <property type="entry name" value="LIX1"/>
</dbReference>
<reference evidence="2" key="3">
    <citation type="submission" date="2025-09" db="UniProtKB">
        <authorList>
            <consortium name="Ensembl"/>
        </authorList>
    </citation>
    <scope>IDENTIFICATION</scope>
</reference>